<dbReference type="PANTHER" id="PTHR31175:SF82">
    <property type="entry name" value="AUXIN-RESPONSIVE PROTEIN SAUR65"/>
    <property type="match status" value="1"/>
</dbReference>
<dbReference type="InterPro" id="IPR003676">
    <property type="entry name" value="SAUR_fam"/>
</dbReference>
<dbReference type="OrthoDB" id="839505at2759"/>
<keyword evidence="3" id="KW-1185">Reference proteome</keyword>
<dbReference type="AlphaFoldDB" id="A0A9Q0GDS5"/>
<reference evidence="2" key="1">
    <citation type="submission" date="2022-02" db="EMBL/GenBank/DDBJ databases">
        <authorList>
            <person name="Henning P.M."/>
            <person name="McCubbin A.G."/>
            <person name="Shore J.S."/>
        </authorList>
    </citation>
    <scope>NUCLEOTIDE SEQUENCE</scope>
    <source>
        <strain evidence="2">F60SS</strain>
        <tissue evidence="2">Leaves</tissue>
    </source>
</reference>
<sequence length="141" mass="16030">MARKWQKLSALGRKRIISNPTIDHETAETLALLYIGDSSLPAKKGHFVIYTTDCKRFAMPLAYLGNNIFQELFKISMEEFGFASDRPIVLPCDSVFMNYIVLVLQRGISKDFEKTLINFITTRHSPLSHSFGHGHQPIICL</sequence>
<organism evidence="2 3">
    <name type="scientific">Turnera subulata</name>
    <dbReference type="NCBI Taxonomy" id="218843"/>
    <lineage>
        <taxon>Eukaryota</taxon>
        <taxon>Viridiplantae</taxon>
        <taxon>Streptophyta</taxon>
        <taxon>Embryophyta</taxon>
        <taxon>Tracheophyta</taxon>
        <taxon>Spermatophyta</taxon>
        <taxon>Magnoliopsida</taxon>
        <taxon>eudicotyledons</taxon>
        <taxon>Gunneridae</taxon>
        <taxon>Pentapetalae</taxon>
        <taxon>rosids</taxon>
        <taxon>fabids</taxon>
        <taxon>Malpighiales</taxon>
        <taxon>Passifloraceae</taxon>
        <taxon>Turnera</taxon>
    </lineage>
</organism>
<evidence type="ECO:0000313" key="3">
    <source>
        <dbReference type="Proteomes" id="UP001141552"/>
    </source>
</evidence>
<proteinExistence type="inferred from homology"/>
<evidence type="ECO:0000256" key="1">
    <source>
        <dbReference type="ARBA" id="ARBA00006974"/>
    </source>
</evidence>
<dbReference type="PANTHER" id="PTHR31175">
    <property type="entry name" value="AUXIN-RESPONSIVE FAMILY PROTEIN"/>
    <property type="match status" value="1"/>
</dbReference>
<evidence type="ECO:0000313" key="2">
    <source>
        <dbReference type="EMBL" id="KAJ4847190.1"/>
    </source>
</evidence>
<protein>
    <submittedName>
        <fullName evidence="2">Uncharacterized protein</fullName>
    </submittedName>
</protein>
<gene>
    <name evidence="2" type="ORF">Tsubulata_024787</name>
</gene>
<dbReference type="EMBL" id="JAKUCV010001234">
    <property type="protein sequence ID" value="KAJ4847190.1"/>
    <property type="molecule type" value="Genomic_DNA"/>
</dbReference>
<comment type="caution">
    <text evidence="2">The sequence shown here is derived from an EMBL/GenBank/DDBJ whole genome shotgun (WGS) entry which is preliminary data.</text>
</comment>
<dbReference type="Pfam" id="PF02519">
    <property type="entry name" value="Auxin_inducible"/>
    <property type="match status" value="1"/>
</dbReference>
<dbReference type="Proteomes" id="UP001141552">
    <property type="component" value="Unassembled WGS sequence"/>
</dbReference>
<name>A0A9Q0GDS5_9ROSI</name>
<reference evidence="2" key="2">
    <citation type="journal article" date="2023" name="Plants (Basel)">
        <title>Annotation of the Turnera subulata (Passifloraceae) Draft Genome Reveals the S-Locus Evolved after the Divergence of Turneroideae from Passifloroideae in a Stepwise Manner.</title>
        <authorList>
            <person name="Henning P.M."/>
            <person name="Roalson E.H."/>
            <person name="Mir W."/>
            <person name="McCubbin A.G."/>
            <person name="Shore J.S."/>
        </authorList>
    </citation>
    <scope>NUCLEOTIDE SEQUENCE</scope>
    <source>
        <strain evidence="2">F60SS</strain>
    </source>
</reference>
<dbReference type="GO" id="GO:0009733">
    <property type="term" value="P:response to auxin"/>
    <property type="evidence" value="ECO:0007669"/>
    <property type="project" value="InterPro"/>
</dbReference>
<comment type="similarity">
    <text evidence="1">Belongs to the ARG7 family.</text>
</comment>
<accession>A0A9Q0GDS5</accession>